<comment type="caution">
    <text evidence="2">The sequence shown here is derived from an EMBL/GenBank/DDBJ whole genome shotgun (WGS) entry which is preliminary data.</text>
</comment>
<gene>
    <name evidence="2" type="ORF">DFQ04_0691</name>
</gene>
<keyword evidence="2" id="KW-0808">Transferase</keyword>
<evidence type="ECO:0000313" key="2">
    <source>
        <dbReference type="EMBL" id="TDQ18880.1"/>
    </source>
</evidence>
<dbReference type="Pfam" id="PF08241">
    <property type="entry name" value="Methyltransf_11"/>
    <property type="match status" value="1"/>
</dbReference>
<keyword evidence="3" id="KW-1185">Reference proteome</keyword>
<sequence length="231" mass="26547">MSKAPSCKIEDKTKSCCSSTLALEEKPFLAGHWDQAYLKSPEDKLGWFENDFSPSFKLIDQCELNSGDPIVFVGSGSSRLPDQLLEKGISNLWITDISEVAIQEVKDRMGDKIKYGVGDILSPQTLENIPPVQLWFDRAVLHFFTEKEDQDLYFDQLKNKLKPGGYVIFAEFHLSGAEKCSGLPVFRYEEKMYQERLGEEFKLMDTFIHNYLMPSGQVRPYSYALYQRIKE</sequence>
<name>A0A4R6T7A0_9BACT</name>
<dbReference type="GO" id="GO:0008757">
    <property type="term" value="F:S-adenosylmethionine-dependent methyltransferase activity"/>
    <property type="evidence" value="ECO:0007669"/>
    <property type="project" value="InterPro"/>
</dbReference>
<dbReference type="GO" id="GO:0032259">
    <property type="term" value="P:methylation"/>
    <property type="evidence" value="ECO:0007669"/>
    <property type="project" value="UniProtKB-KW"/>
</dbReference>
<dbReference type="InterPro" id="IPR013216">
    <property type="entry name" value="Methyltransf_11"/>
</dbReference>
<accession>A0A4R6T7A0</accession>
<dbReference type="AlphaFoldDB" id="A0A4R6T7A0"/>
<dbReference type="RefSeq" id="WP_133552690.1">
    <property type="nucleotide sequence ID" value="NZ_SNYF01000005.1"/>
</dbReference>
<dbReference type="EMBL" id="SNYF01000005">
    <property type="protein sequence ID" value="TDQ18880.1"/>
    <property type="molecule type" value="Genomic_DNA"/>
</dbReference>
<dbReference type="Gene3D" id="3.40.50.150">
    <property type="entry name" value="Vaccinia Virus protein VP39"/>
    <property type="match status" value="1"/>
</dbReference>
<feature type="domain" description="Methyltransferase type 11" evidence="1">
    <location>
        <begin position="73"/>
        <end position="169"/>
    </location>
</feature>
<dbReference type="InterPro" id="IPR029063">
    <property type="entry name" value="SAM-dependent_MTases_sf"/>
</dbReference>
<evidence type="ECO:0000313" key="3">
    <source>
        <dbReference type="Proteomes" id="UP000294535"/>
    </source>
</evidence>
<dbReference type="OrthoDB" id="9788660at2"/>
<keyword evidence="2" id="KW-0489">Methyltransferase</keyword>
<dbReference type="CDD" id="cd02440">
    <property type="entry name" value="AdoMet_MTases"/>
    <property type="match status" value="1"/>
</dbReference>
<evidence type="ECO:0000259" key="1">
    <source>
        <dbReference type="Pfam" id="PF08241"/>
    </source>
</evidence>
<organism evidence="2 3">
    <name type="scientific">Algoriphagus boseongensis</name>
    <dbReference type="NCBI Taxonomy" id="1442587"/>
    <lineage>
        <taxon>Bacteria</taxon>
        <taxon>Pseudomonadati</taxon>
        <taxon>Bacteroidota</taxon>
        <taxon>Cytophagia</taxon>
        <taxon>Cytophagales</taxon>
        <taxon>Cyclobacteriaceae</taxon>
        <taxon>Algoriphagus</taxon>
    </lineage>
</organism>
<proteinExistence type="predicted"/>
<dbReference type="Proteomes" id="UP000294535">
    <property type="component" value="Unassembled WGS sequence"/>
</dbReference>
<protein>
    <submittedName>
        <fullName evidence="2">Methyltransferase family protein</fullName>
    </submittedName>
</protein>
<reference evidence="2 3" key="1">
    <citation type="submission" date="2019-03" db="EMBL/GenBank/DDBJ databases">
        <title>Genomic Encyclopedia of Type Strains, Phase III (KMG-III): the genomes of soil and plant-associated and newly described type strains.</title>
        <authorList>
            <person name="Whitman W."/>
        </authorList>
    </citation>
    <scope>NUCLEOTIDE SEQUENCE [LARGE SCALE GENOMIC DNA]</scope>
    <source>
        <strain evidence="2 3">CECT 8446</strain>
    </source>
</reference>
<dbReference type="SUPFAM" id="SSF53335">
    <property type="entry name" value="S-adenosyl-L-methionine-dependent methyltransferases"/>
    <property type="match status" value="1"/>
</dbReference>